<name>A0A9P7E8V4_9AGAM</name>
<reference evidence="1" key="1">
    <citation type="journal article" date="2020" name="New Phytol.">
        <title>Comparative genomics reveals dynamic genome evolution in host specialist ectomycorrhizal fungi.</title>
        <authorList>
            <person name="Lofgren L.A."/>
            <person name="Nguyen N.H."/>
            <person name="Vilgalys R."/>
            <person name="Ruytinx J."/>
            <person name="Liao H.L."/>
            <person name="Branco S."/>
            <person name="Kuo A."/>
            <person name="LaButti K."/>
            <person name="Lipzen A."/>
            <person name="Andreopoulos W."/>
            <person name="Pangilinan J."/>
            <person name="Riley R."/>
            <person name="Hundley H."/>
            <person name="Na H."/>
            <person name="Barry K."/>
            <person name="Grigoriev I.V."/>
            <person name="Stajich J.E."/>
            <person name="Kennedy P.G."/>
        </authorList>
    </citation>
    <scope>NUCLEOTIDE SEQUENCE</scope>
    <source>
        <strain evidence="1">MN1</strain>
    </source>
</reference>
<evidence type="ECO:0000313" key="2">
    <source>
        <dbReference type="Proteomes" id="UP000807769"/>
    </source>
</evidence>
<keyword evidence="2" id="KW-1185">Reference proteome</keyword>
<dbReference type="EMBL" id="JABBWG010000021">
    <property type="protein sequence ID" value="KAG1814226.1"/>
    <property type="molecule type" value="Genomic_DNA"/>
</dbReference>
<dbReference type="GeneID" id="64634360"/>
<gene>
    <name evidence="1" type="ORF">BJ212DRAFT_1481970</name>
</gene>
<dbReference type="AlphaFoldDB" id="A0A9P7E8V4"/>
<accession>A0A9P7E8V4</accession>
<protein>
    <submittedName>
        <fullName evidence="1">Uncharacterized protein</fullName>
    </submittedName>
</protein>
<sequence>MITSAEQYDPPLQEECRYGHDLFVRGCTSDSDGDERPIYVDLELDAIKFDEEDISISVDIDSIIWTTKTLRLRGTIGIYMTPPFHSKPGISKHNHTYLDLLIPQSEEDAHEPGGRAEWLSLQVKMDSVPHLCIGRISSAASTLNVYIFFPRLKHDDSISGKKVTIIPTEVEDIFWDRVLLPSIGDCADITWQAYMKQSLHEARYKNKGGSGAMGGRGTPKIIPLSNDDFMEVQARMHDRIKDGRMELSMFGSCFFVLEGKGIKLITKDGQRGRFQGPEEALLRNLPDLDWHYMMDRKHGELMVDVGISFTPHSSDVPVVGLWRLDALEASFGAGGYNKGQLHHHNTLSRYGALQAEMQRERCQQTLSAGLFSGSCICMF</sequence>
<organism evidence="1 2">
    <name type="scientific">Suillus subaureus</name>
    <dbReference type="NCBI Taxonomy" id="48587"/>
    <lineage>
        <taxon>Eukaryota</taxon>
        <taxon>Fungi</taxon>
        <taxon>Dikarya</taxon>
        <taxon>Basidiomycota</taxon>
        <taxon>Agaricomycotina</taxon>
        <taxon>Agaricomycetes</taxon>
        <taxon>Agaricomycetidae</taxon>
        <taxon>Boletales</taxon>
        <taxon>Suillineae</taxon>
        <taxon>Suillaceae</taxon>
        <taxon>Suillus</taxon>
    </lineage>
</organism>
<dbReference type="RefSeq" id="XP_041191687.1">
    <property type="nucleotide sequence ID" value="XM_041340344.1"/>
</dbReference>
<evidence type="ECO:0000313" key="1">
    <source>
        <dbReference type="EMBL" id="KAG1814226.1"/>
    </source>
</evidence>
<dbReference type="Proteomes" id="UP000807769">
    <property type="component" value="Unassembled WGS sequence"/>
</dbReference>
<proteinExistence type="predicted"/>
<dbReference type="OrthoDB" id="3243290at2759"/>
<comment type="caution">
    <text evidence="1">The sequence shown here is derived from an EMBL/GenBank/DDBJ whole genome shotgun (WGS) entry which is preliminary data.</text>
</comment>